<dbReference type="Proteomes" id="UP000218427">
    <property type="component" value="Unassembled WGS sequence"/>
</dbReference>
<accession>A0ABX4HYF5</accession>
<evidence type="ECO:0000256" key="3">
    <source>
        <dbReference type="ARBA" id="ARBA00022801"/>
    </source>
</evidence>
<dbReference type="SUPFAM" id="SSF52768">
    <property type="entry name" value="Arginase/deacetylase"/>
    <property type="match status" value="1"/>
</dbReference>
<keyword evidence="2" id="KW-0479">Metal-binding</keyword>
<gene>
    <name evidence="5" type="primary">speB</name>
    <name evidence="5" type="ORF">AWR36_009810</name>
</gene>
<reference evidence="5" key="1">
    <citation type="submission" date="2017-08" db="EMBL/GenBank/DDBJ databases">
        <title>Microbulbifer marisrubri sp. nov., a halophilic alphaproteobacterium isolated from marine sediment of the Yellow Sea, China.</title>
        <authorList>
            <person name="Zhang G."/>
            <person name="Xiong Q."/>
        </authorList>
    </citation>
    <scope>NUCLEOTIDE SEQUENCE [LARGE SCALE GENOMIC DNA]</scope>
    <source>
        <strain evidence="5">WRN-8</strain>
    </source>
</reference>
<dbReference type="InterPro" id="IPR006035">
    <property type="entry name" value="Ureohydrolase"/>
</dbReference>
<evidence type="ECO:0000256" key="4">
    <source>
        <dbReference type="RuleBase" id="RU003684"/>
    </source>
</evidence>
<keyword evidence="6" id="KW-1185">Reference proteome</keyword>
<dbReference type="Pfam" id="PF00491">
    <property type="entry name" value="Arginase"/>
    <property type="match status" value="1"/>
</dbReference>
<name>A0ABX4HYF5_9GAMM</name>
<dbReference type="InterPro" id="IPR023696">
    <property type="entry name" value="Ureohydrolase_dom_sf"/>
</dbReference>
<dbReference type="InterPro" id="IPR005925">
    <property type="entry name" value="Agmatinase-rel"/>
</dbReference>
<dbReference type="InterPro" id="IPR020855">
    <property type="entry name" value="Ureohydrolase_Mn_BS"/>
</dbReference>
<dbReference type="RefSeq" id="WP_067084295.1">
    <property type="nucleotide sequence ID" value="NZ_LRFG02000003.1"/>
</dbReference>
<dbReference type="PROSITE" id="PS01053">
    <property type="entry name" value="ARGINASE_1"/>
    <property type="match status" value="1"/>
</dbReference>
<keyword evidence="3 4" id="KW-0378">Hydrolase</keyword>
<organism evidence="5 6">
    <name type="scientific">Microbulbifer flavimaris</name>
    <dbReference type="NCBI Taxonomy" id="1781068"/>
    <lineage>
        <taxon>Bacteria</taxon>
        <taxon>Pseudomonadati</taxon>
        <taxon>Pseudomonadota</taxon>
        <taxon>Gammaproteobacteria</taxon>
        <taxon>Cellvibrionales</taxon>
        <taxon>Microbulbiferaceae</taxon>
        <taxon>Microbulbifer</taxon>
    </lineage>
</organism>
<dbReference type="PROSITE" id="PS51409">
    <property type="entry name" value="ARGINASE_2"/>
    <property type="match status" value="1"/>
</dbReference>
<dbReference type="NCBIfam" id="TIGR01230">
    <property type="entry name" value="agmatinase"/>
    <property type="match status" value="1"/>
</dbReference>
<protein>
    <submittedName>
        <fullName evidence="5">Agmatinase</fullName>
    </submittedName>
</protein>
<dbReference type="PIRSF" id="PIRSF036979">
    <property type="entry name" value="Arginase"/>
    <property type="match status" value="1"/>
</dbReference>
<proteinExistence type="inferred from homology"/>
<comment type="similarity">
    <text evidence="1">Belongs to the arginase family. Agmatinase subfamily.</text>
</comment>
<dbReference type="PANTHER" id="PTHR11358:SF26">
    <property type="entry name" value="GUANIDINO ACID HYDROLASE, MITOCHONDRIAL"/>
    <property type="match status" value="1"/>
</dbReference>
<evidence type="ECO:0000313" key="5">
    <source>
        <dbReference type="EMBL" id="PCO05023.1"/>
    </source>
</evidence>
<comment type="caution">
    <text evidence="5">The sequence shown here is derived from an EMBL/GenBank/DDBJ whole genome shotgun (WGS) entry which is preliminary data.</text>
</comment>
<dbReference type="EMBL" id="LRFG02000003">
    <property type="protein sequence ID" value="PCO05023.1"/>
    <property type="molecule type" value="Genomic_DNA"/>
</dbReference>
<dbReference type="PANTHER" id="PTHR11358">
    <property type="entry name" value="ARGINASE/AGMATINASE"/>
    <property type="match status" value="1"/>
</dbReference>
<evidence type="ECO:0000256" key="1">
    <source>
        <dbReference type="ARBA" id="ARBA00009227"/>
    </source>
</evidence>
<evidence type="ECO:0000256" key="2">
    <source>
        <dbReference type="ARBA" id="ARBA00022723"/>
    </source>
</evidence>
<dbReference type="Gene3D" id="3.40.800.10">
    <property type="entry name" value="Ureohydrolase domain"/>
    <property type="match status" value="1"/>
</dbReference>
<sequence>MLSENDFPIFLGSEIEQPKPEDALFHILPIPYEETVSYGGGTGRGPAAILEASWQLETFDNFSSPCDLGIYTRSPVNVSGGPEQVMDNIASATREILEAGKMPVGIGGEHSVTWGVIKGYLDAGIEDFGVVQIDAHADLRDRYEGQKHSHASVMRLVVEAGIPLFQLGIRAYCEEEMGARDKYGVHYLDAHELVPTNVQSVELPEDFPSKVFFTLDVDGIDPSVFPSTGTPVPGGLGWYQTLNLFESVARQRQVIGFDLLEFAPIEGFHAYDFAAAQLLYKLMGIVQRNSEVQKMAQHG</sequence>
<evidence type="ECO:0000313" key="6">
    <source>
        <dbReference type="Proteomes" id="UP000218427"/>
    </source>
</evidence>
<dbReference type="CDD" id="cd11593">
    <property type="entry name" value="Agmatinase-like_2"/>
    <property type="match status" value="1"/>
</dbReference>